<evidence type="ECO:0000313" key="3">
    <source>
        <dbReference type="Proteomes" id="UP000294335"/>
    </source>
</evidence>
<accession>A0AAQ1SVI7</accession>
<comment type="caution">
    <text evidence="2">The sequence shown here is derived from an EMBL/GenBank/DDBJ whole genome shotgun (WGS) entry which is preliminary data.</text>
</comment>
<evidence type="ECO:0000313" key="2">
    <source>
        <dbReference type="EMBL" id="SPO63153.1"/>
    </source>
</evidence>
<sequence length="100" mass="11038">MRPGSDTRQPHSMRNAMSADDYPSSRQGYGHSWCGIFSRVVYWVHLSRNALNAIAYHPPLDVKRFAACHASSGAPDAAQRGHFPDVRRPAQGSVRRCGSS</sequence>
<dbReference type="Proteomes" id="UP000294335">
    <property type="component" value="Unassembled WGS sequence"/>
</dbReference>
<feature type="compositionally biased region" description="Polar residues" evidence="1">
    <location>
        <begin position="1"/>
        <end position="12"/>
    </location>
</feature>
<organism evidence="2 3">
    <name type="scientific">Pseudomonas inefficax</name>
    <dbReference type="NCBI Taxonomy" id="2078786"/>
    <lineage>
        <taxon>Bacteria</taxon>
        <taxon>Pseudomonadati</taxon>
        <taxon>Pseudomonadota</taxon>
        <taxon>Gammaproteobacteria</taxon>
        <taxon>Pseudomonadales</taxon>
        <taxon>Pseudomonadaceae</taxon>
        <taxon>Pseudomonas</taxon>
    </lineage>
</organism>
<dbReference type="EMBL" id="OPYN01000200">
    <property type="protein sequence ID" value="SPO63153.1"/>
    <property type="molecule type" value="Genomic_DNA"/>
</dbReference>
<feature type="region of interest" description="Disordered" evidence="1">
    <location>
        <begin position="71"/>
        <end position="100"/>
    </location>
</feature>
<keyword evidence="3" id="KW-1185">Reference proteome</keyword>
<gene>
    <name evidence="2" type="ORF">JV551A3_V1_2000107</name>
</gene>
<name>A0AAQ1SVI7_9PSED</name>
<protein>
    <submittedName>
        <fullName evidence="2">Uncharacterized protein</fullName>
    </submittedName>
</protein>
<evidence type="ECO:0000256" key="1">
    <source>
        <dbReference type="SAM" id="MobiDB-lite"/>
    </source>
</evidence>
<proteinExistence type="predicted"/>
<dbReference type="AlphaFoldDB" id="A0AAQ1SVI7"/>
<feature type="region of interest" description="Disordered" evidence="1">
    <location>
        <begin position="1"/>
        <end position="27"/>
    </location>
</feature>
<reference evidence="2 3" key="1">
    <citation type="submission" date="2018-02" db="EMBL/GenBank/DDBJ databases">
        <authorList>
            <person name="Dubost A."/>
        </authorList>
    </citation>
    <scope>NUCLEOTIDE SEQUENCE [LARGE SCALE GENOMIC DNA]</scope>
    <source>
        <strain evidence="3">JV551A3</strain>
    </source>
</reference>